<reference evidence="9" key="1">
    <citation type="journal article" date="2012" name="Angew. Chem. Int. Ed. Engl.">
        <title>Heterologous Expression and Manipulation of Three Tetracycline Biosynthetic Pathways.</title>
        <authorList>
            <person name="Wang P."/>
            <person name="Kim W."/>
            <person name="Pickens L.B."/>
            <person name="Gao X."/>
            <person name="Tang Y."/>
        </authorList>
    </citation>
    <scope>NUCLEOTIDE SEQUENCE</scope>
    <source>
        <strain evidence="9">SC14051</strain>
    </source>
</reference>
<comment type="subcellular location">
    <subcellularLocation>
        <location evidence="1">Membrane</location>
        <topology evidence="1">Multi-pass membrane protein</topology>
    </subcellularLocation>
</comment>
<dbReference type="InterPro" id="IPR050794">
    <property type="entry name" value="CPA2_transporter"/>
</dbReference>
<evidence type="ECO:0000256" key="3">
    <source>
        <dbReference type="ARBA" id="ARBA00022692"/>
    </source>
</evidence>
<feature type="transmembrane region" description="Helical" evidence="7">
    <location>
        <begin position="295"/>
        <end position="313"/>
    </location>
</feature>
<protein>
    <submittedName>
        <fullName evidence="9">DacR3</fullName>
    </submittedName>
</protein>
<feature type="transmembrane region" description="Helical" evidence="7">
    <location>
        <begin position="358"/>
        <end position="378"/>
    </location>
</feature>
<feature type="transmembrane region" description="Helical" evidence="7">
    <location>
        <begin position="390"/>
        <end position="408"/>
    </location>
</feature>
<keyword evidence="2" id="KW-0813">Transport</keyword>
<evidence type="ECO:0000256" key="1">
    <source>
        <dbReference type="ARBA" id="ARBA00004141"/>
    </source>
</evidence>
<feature type="transmembrane region" description="Helical" evidence="7">
    <location>
        <begin position="115"/>
        <end position="139"/>
    </location>
</feature>
<keyword evidence="5" id="KW-0406">Ion transport</keyword>
<dbReference type="GO" id="GO:0016020">
    <property type="term" value="C:membrane"/>
    <property type="evidence" value="ECO:0007669"/>
    <property type="project" value="UniProtKB-SubCell"/>
</dbReference>
<feature type="transmembrane region" description="Helical" evidence="7">
    <location>
        <begin position="245"/>
        <end position="265"/>
    </location>
</feature>
<dbReference type="GO" id="GO:1902600">
    <property type="term" value="P:proton transmembrane transport"/>
    <property type="evidence" value="ECO:0007669"/>
    <property type="project" value="InterPro"/>
</dbReference>
<feature type="transmembrane region" description="Helical" evidence="7">
    <location>
        <begin position="42"/>
        <end position="61"/>
    </location>
</feature>
<evidence type="ECO:0000256" key="5">
    <source>
        <dbReference type="ARBA" id="ARBA00023065"/>
    </source>
</evidence>
<feature type="transmembrane region" description="Helical" evidence="7">
    <location>
        <begin position="271"/>
        <end position="288"/>
    </location>
</feature>
<feature type="transmembrane region" description="Helical" evidence="7">
    <location>
        <begin position="325"/>
        <end position="351"/>
    </location>
</feature>
<keyword evidence="6 7" id="KW-0472">Membrane</keyword>
<dbReference type="GO" id="GO:0015297">
    <property type="term" value="F:antiporter activity"/>
    <property type="evidence" value="ECO:0007669"/>
    <property type="project" value="InterPro"/>
</dbReference>
<feature type="transmembrane region" description="Helical" evidence="7">
    <location>
        <begin position="12"/>
        <end position="30"/>
    </location>
</feature>
<feature type="transmembrane region" description="Helical" evidence="7">
    <location>
        <begin position="179"/>
        <end position="201"/>
    </location>
</feature>
<dbReference type="AlphaFoldDB" id="K4IK01"/>
<dbReference type="InterPro" id="IPR038770">
    <property type="entry name" value="Na+/solute_symporter_sf"/>
</dbReference>
<gene>
    <name evidence="9" type="primary">dacR3</name>
</gene>
<dbReference type="InterPro" id="IPR006153">
    <property type="entry name" value="Cation/H_exchanger_TM"/>
</dbReference>
<evidence type="ECO:0000256" key="7">
    <source>
        <dbReference type="SAM" id="Phobius"/>
    </source>
</evidence>
<dbReference type="Pfam" id="PF00999">
    <property type="entry name" value="Na_H_Exchanger"/>
    <property type="match status" value="1"/>
</dbReference>
<organism evidence="9">
    <name type="scientific">Dactylosporangium sp. SC14051</name>
    <dbReference type="NCBI Taxonomy" id="1239282"/>
    <lineage>
        <taxon>Bacteria</taxon>
        <taxon>Bacillati</taxon>
        <taxon>Actinomycetota</taxon>
        <taxon>Actinomycetes</taxon>
        <taxon>Micromonosporales</taxon>
        <taxon>Micromonosporaceae</taxon>
        <taxon>Dactylosporangium</taxon>
    </lineage>
</organism>
<evidence type="ECO:0000259" key="8">
    <source>
        <dbReference type="Pfam" id="PF00999"/>
    </source>
</evidence>
<evidence type="ECO:0000313" key="9">
    <source>
        <dbReference type="EMBL" id="AFU65890.1"/>
    </source>
</evidence>
<keyword evidence="3 7" id="KW-0812">Transmembrane</keyword>
<dbReference type="PANTHER" id="PTHR32468:SF0">
    <property type="entry name" value="K(+)_H(+) ANTIPORTER 1"/>
    <property type="match status" value="1"/>
</dbReference>
<feature type="transmembrane region" description="Helical" evidence="7">
    <location>
        <begin position="213"/>
        <end position="233"/>
    </location>
</feature>
<evidence type="ECO:0000256" key="6">
    <source>
        <dbReference type="ARBA" id="ARBA00023136"/>
    </source>
</evidence>
<sequence>MTPPVPMIPPHQLLVFLLQAALLIALALLLGRGARRVGLPPIVGELCVGIVVGPTLLSHVAGDLSAWLLPRQAGQFHLLDAVGQIGVMLLVGLTGVELDLGLVRRRGGTAVRISLAGLVLPLALGIGVGLLLPATLLGAHAERPVFALFLGVAMCVSAMPVIAKTLTDMRLLHRNIGQLILVSGSVDDAFGWLMLSVVSALATTGVRVGDVGWSIGSTLAVVVVAVTAGRPVVRAVIRRAERAGGPVLIAVSVALMLGCAAATLAAGLEPIFGAFLAGALIGASGPAAGTALAPLRTLVLAVLAPLFFATAGLRVDLTVLRRPEVLGVAALLLLVAIVGKFGGAFLGALLCRLNRWEALALGAGMNARGVVEIVVAMAGLRLGVLNAETYTIVVLIAILTSVMAPPILRWAMRKVEHTAEETIRLERLTSP</sequence>
<accession>K4IK01</accession>
<feature type="domain" description="Cation/H+ exchanger transmembrane" evidence="8">
    <location>
        <begin position="26"/>
        <end position="413"/>
    </location>
</feature>
<feature type="transmembrane region" description="Helical" evidence="7">
    <location>
        <begin position="145"/>
        <end position="167"/>
    </location>
</feature>
<dbReference type="Gene3D" id="1.20.1530.20">
    <property type="match status" value="1"/>
</dbReference>
<evidence type="ECO:0000256" key="4">
    <source>
        <dbReference type="ARBA" id="ARBA00022989"/>
    </source>
</evidence>
<dbReference type="PANTHER" id="PTHR32468">
    <property type="entry name" value="CATION/H + ANTIPORTER"/>
    <property type="match status" value="1"/>
</dbReference>
<name>K4IK01_9ACTN</name>
<proteinExistence type="predicted"/>
<dbReference type="EMBL" id="JX262387">
    <property type="protein sequence ID" value="AFU65890.1"/>
    <property type="molecule type" value="Genomic_DNA"/>
</dbReference>
<feature type="transmembrane region" description="Helical" evidence="7">
    <location>
        <begin position="81"/>
        <end position="103"/>
    </location>
</feature>
<keyword evidence="4 7" id="KW-1133">Transmembrane helix</keyword>
<evidence type="ECO:0000256" key="2">
    <source>
        <dbReference type="ARBA" id="ARBA00022448"/>
    </source>
</evidence>